<dbReference type="GO" id="GO:0005886">
    <property type="term" value="C:plasma membrane"/>
    <property type="evidence" value="ECO:0007669"/>
    <property type="project" value="UniProtKB-SubCell"/>
</dbReference>
<dbReference type="Gene3D" id="1.10.3720.10">
    <property type="entry name" value="MetI-like"/>
    <property type="match status" value="1"/>
</dbReference>
<keyword evidence="3 6" id="KW-0812">Transmembrane</keyword>
<dbReference type="InterPro" id="IPR000515">
    <property type="entry name" value="MetI-like"/>
</dbReference>
<comment type="similarity">
    <text evidence="6">Belongs to the binding-protein-dependent transport system permease family.</text>
</comment>
<feature type="transmembrane region" description="Helical" evidence="6">
    <location>
        <begin position="123"/>
        <end position="144"/>
    </location>
</feature>
<dbReference type="CDD" id="cd06261">
    <property type="entry name" value="TM_PBP2"/>
    <property type="match status" value="1"/>
</dbReference>
<evidence type="ECO:0000256" key="2">
    <source>
        <dbReference type="ARBA" id="ARBA00022448"/>
    </source>
</evidence>
<keyword evidence="2 6" id="KW-0813">Transport</keyword>
<keyword evidence="8" id="KW-0614">Plasmid</keyword>
<evidence type="ECO:0000256" key="6">
    <source>
        <dbReference type="RuleBase" id="RU363032"/>
    </source>
</evidence>
<dbReference type="Proteomes" id="UP000253744">
    <property type="component" value="Plasmid pDrdA"/>
</dbReference>
<geneLocation type="plasmid" evidence="9">
    <name>pdrda</name>
</geneLocation>
<dbReference type="InterPro" id="IPR035906">
    <property type="entry name" value="MetI-like_sf"/>
</dbReference>
<protein>
    <submittedName>
        <fullName evidence="8">ABC transporter permease</fullName>
    </submittedName>
</protein>
<sequence length="252" mass="26635">MKGAAARRWRPVLGPLLGWLAFFALVSAQQGWKAALSRLFPQVSTPVFERETLLALTAQHLQLTGLSMLLVLAAGLTLGLWATRRRGQPFLPLVGNLTTVGQTFPPVAVLFLALPILGFGPRAAILALFAYALLPVTRGVILGLQSVPADVQDAARGLGLSERERLWRLEWPAALPSTLAGIRTALVLTVATATLAPLVGTGGLGVPIIAGLGADNLALILEGAVPVALLALLCDWTLRVLERSLTPWATQT</sequence>
<evidence type="ECO:0000313" key="8">
    <source>
        <dbReference type="EMBL" id="AXH00224.1"/>
    </source>
</evidence>
<reference evidence="8 9" key="1">
    <citation type="submission" date="2018-07" db="EMBL/GenBank/DDBJ databases">
        <title>Complete Genome and Methylome Analysis of Deinococcus wulumuqiensis NEB 479.</title>
        <authorList>
            <person name="Fomenkov A."/>
            <person name="Luyten Y."/>
            <person name="Vincze T."/>
            <person name="Anton B.P."/>
            <person name="Clark T."/>
            <person name="Roberts R.J."/>
            <person name="Morgan R.D."/>
        </authorList>
    </citation>
    <scope>NUCLEOTIDE SEQUENCE [LARGE SCALE GENOMIC DNA]</scope>
    <source>
        <strain evidence="8 9">NEB 479</strain>
        <plasmid evidence="9">Plasmid pdrda</plasmid>
    </source>
</reference>
<dbReference type="AlphaFoldDB" id="A0A345IKK1"/>
<keyword evidence="5 6" id="KW-0472">Membrane</keyword>
<dbReference type="FunFam" id="1.10.3720.10:FF:000001">
    <property type="entry name" value="Glycine betaine ABC transporter, permease"/>
    <property type="match status" value="1"/>
</dbReference>
<dbReference type="InterPro" id="IPR051204">
    <property type="entry name" value="ABC_transp_perm/SBD"/>
</dbReference>
<evidence type="ECO:0000313" key="9">
    <source>
        <dbReference type="Proteomes" id="UP000253744"/>
    </source>
</evidence>
<feature type="transmembrane region" description="Helical" evidence="6">
    <location>
        <begin position="93"/>
        <end position="117"/>
    </location>
</feature>
<dbReference type="GO" id="GO:0055085">
    <property type="term" value="P:transmembrane transport"/>
    <property type="evidence" value="ECO:0007669"/>
    <property type="project" value="InterPro"/>
</dbReference>
<dbReference type="PANTHER" id="PTHR30177">
    <property type="entry name" value="GLYCINE BETAINE/L-PROLINE TRANSPORT SYSTEM PERMEASE PROTEIN PROW"/>
    <property type="match status" value="1"/>
</dbReference>
<evidence type="ECO:0000259" key="7">
    <source>
        <dbReference type="PROSITE" id="PS50928"/>
    </source>
</evidence>
<dbReference type="PROSITE" id="PS50928">
    <property type="entry name" value="ABC_TM1"/>
    <property type="match status" value="1"/>
</dbReference>
<dbReference type="PANTHER" id="PTHR30177:SF32">
    <property type="entry name" value="GLYCINE BETAINE UPTAKE SYSTEM PERMEASE PROTEIN YEHW"/>
    <property type="match status" value="1"/>
</dbReference>
<keyword evidence="4 6" id="KW-1133">Transmembrane helix</keyword>
<dbReference type="RefSeq" id="WP_114672927.1">
    <property type="nucleotide sequence ID" value="NZ_CP031159.1"/>
</dbReference>
<feature type="transmembrane region" description="Helical" evidence="6">
    <location>
        <begin position="185"/>
        <end position="210"/>
    </location>
</feature>
<evidence type="ECO:0000256" key="1">
    <source>
        <dbReference type="ARBA" id="ARBA00004141"/>
    </source>
</evidence>
<evidence type="ECO:0000256" key="4">
    <source>
        <dbReference type="ARBA" id="ARBA00022989"/>
    </source>
</evidence>
<feature type="domain" description="ABC transmembrane type-1" evidence="7">
    <location>
        <begin position="57"/>
        <end position="238"/>
    </location>
</feature>
<dbReference type="EMBL" id="CP031159">
    <property type="protein sequence ID" value="AXH00224.1"/>
    <property type="molecule type" value="Genomic_DNA"/>
</dbReference>
<evidence type="ECO:0000256" key="5">
    <source>
        <dbReference type="ARBA" id="ARBA00023136"/>
    </source>
</evidence>
<gene>
    <name evidence="8" type="ORF">DVJ83_13540</name>
</gene>
<evidence type="ECO:0000256" key="3">
    <source>
        <dbReference type="ARBA" id="ARBA00022692"/>
    </source>
</evidence>
<dbReference type="Pfam" id="PF00528">
    <property type="entry name" value="BPD_transp_1"/>
    <property type="match status" value="1"/>
</dbReference>
<proteinExistence type="inferred from homology"/>
<organism evidence="8 9">
    <name type="scientific">Deinococcus wulumuqiensis</name>
    <dbReference type="NCBI Taxonomy" id="980427"/>
    <lineage>
        <taxon>Bacteria</taxon>
        <taxon>Thermotogati</taxon>
        <taxon>Deinococcota</taxon>
        <taxon>Deinococci</taxon>
        <taxon>Deinococcales</taxon>
        <taxon>Deinococcaceae</taxon>
        <taxon>Deinococcus</taxon>
    </lineage>
</organism>
<dbReference type="SUPFAM" id="SSF161098">
    <property type="entry name" value="MetI-like"/>
    <property type="match status" value="1"/>
</dbReference>
<feature type="transmembrane region" description="Helical" evidence="6">
    <location>
        <begin position="216"/>
        <end position="238"/>
    </location>
</feature>
<accession>A0A345IKK1</accession>
<dbReference type="KEGG" id="dwu:DVJ83_13540"/>
<dbReference type="STRING" id="1288484.GCA_000348665_03062"/>
<name>A0A345IKK1_9DEIO</name>
<comment type="subcellular location">
    <subcellularLocation>
        <location evidence="6">Cell membrane</location>
        <topology evidence="6">Multi-pass membrane protein</topology>
    </subcellularLocation>
    <subcellularLocation>
        <location evidence="1">Membrane</location>
        <topology evidence="1">Multi-pass membrane protein</topology>
    </subcellularLocation>
</comment>
<feature type="transmembrane region" description="Helical" evidence="6">
    <location>
        <begin position="61"/>
        <end position="81"/>
    </location>
</feature>